<dbReference type="PANTHER" id="PTHR21137:SF35">
    <property type="entry name" value="ODORANT RECEPTOR 19A-RELATED"/>
    <property type="match status" value="1"/>
</dbReference>
<dbReference type="GO" id="GO:0007165">
    <property type="term" value="P:signal transduction"/>
    <property type="evidence" value="ECO:0007669"/>
    <property type="project" value="UniProtKB-KW"/>
</dbReference>
<keyword evidence="2" id="KW-1003">Cell membrane</keyword>
<keyword evidence="3 10" id="KW-0716">Sensory transduction</keyword>
<feature type="transmembrane region" description="Helical" evidence="10">
    <location>
        <begin position="134"/>
        <end position="153"/>
    </location>
</feature>
<dbReference type="GO" id="GO:0005549">
    <property type="term" value="F:odorant binding"/>
    <property type="evidence" value="ECO:0007669"/>
    <property type="project" value="InterPro"/>
</dbReference>
<evidence type="ECO:0000256" key="1">
    <source>
        <dbReference type="ARBA" id="ARBA00004651"/>
    </source>
</evidence>
<dbReference type="GO" id="GO:0004984">
    <property type="term" value="F:olfactory receptor activity"/>
    <property type="evidence" value="ECO:0007669"/>
    <property type="project" value="InterPro"/>
</dbReference>
<keyword evidence="7 10" id="KW-0472">Membrane</keyword>
<evidence type="ECO:0000256" key="10">
    <source>
        <dbReference type="RuleBase" id="RU351113"/>
    </source>
</evidence>
<name>A0A0M4J2Q5_LOCMI</name>
<keyword evidence="4 10" id="KW-0812">Transmembrane</keyword>
<evidence type="ECO:0000256" key="3">
    <source>
        <dbReference type="ARBA" id="ARBA00022606"/>
    </source>
</evidence>
<keyword evidence="5 10" id="KW-0552">Olfaction</keyword>
<evidence type="ECO:0000256" key="6">
    <source>
        <dbReference type="ARBA" id="ARBA00022989"/>
    </source>
</evidence>
<reference evidence="11" key="2">
    <citation type="submission" date="2015-02" db="EMBL/GenBank/DDBJ databases">
        <authorList>
            <person name="Torres C."/>
        </authorList>
    </citation>
    <scope>NUCLEOTIDE SEQUENCE</scope>
</reference>
<dbReference type="AlphaFoldDB" id="A0A0M4J2Q5"/>
<feature type="transmembrane region" description="Helical" evidence="10">
    <location>
        <begin position="78"/>
        <end position="97"/>
    </location>
</feature>
<evidence type="ECO:0000313" key="11">
    <source>
        <dbReference type="EMBL" id="ALD51406.1"/>
    </source>
</evidence>
<dbReference type="PANTHER" id="PTHR21137">
    <property type="entry name" value="ODORANT RECEPTOR"/>
    <property type="match status" value="1"/>
</dbReference>
<protein>
    <recommendedName>
        <fullName evidence="10">Odorant receptor</fullName>
    </recommendedName>
</protein>
<organism evidence="11">
    <name type="scientific">Locusta migratoria</name>
    <name type="common">Migratory locust</name>
    <dbReference type="NCBI Taxonomy" id="7004"/>
    <lineage>
        <taxon>Eukaryota</taxon>
        <taxon>Metazoa</taxon>
        <taxon>Ecdysozoa</taxon>
        <taxon>Arthropoda</taxon>
        <taxon>Hexapoda</taxon>
        <taxon>Insecta</taxon>
        <taxon>Pterygota</taxon>
        <taxon>Neoptera</taxon>
        <taxon>Polyneoptera</taxon>
        <taxon>Orthoptera</taxon>
        <taxon>Caelifera</taxon>
        <taxon>Acrididea</taxon>
        <taxon>Acridomorpha</taxon>
        <taxon>Acridoidea</taxon>
        <taxon>Acrididae</taxon>
        <taxon>Oedipodinae</taxon>
        <taxon>Locusta</taxon>
    </lineage>
</organism>
<dbReference type="GO" id="GO:0005886">
    <property type="term" value="C:plasma membrane"/>
    <property type="evidence" value="ECO:0007669"/>
    <property type="project" value="UniProtKB-SubCell"/>
</dbReference>
<proteinExistence type="evidence at transcript level"/>
<comment type="subcellular location">
    <subcellularLocation>
        <location evidence="1 10">Cell membrane</location>
        <topology evidence="1 10">Multi-pass membrane protein</topology>
    </subcellularLocation>
</comment>
<keyword evidence="8 10" id="KW-0675">Receptor</keyword>
<keyword evidence="6 10" id="KW-1133">Transmembrane helix</keyword>
<dbReference type="Pfam" id="PF02949">
    <property type="entry name" value="7tm_6"/>
    <property type="match status" value="1"/>
</dbReference>
<evidence type="ECO:0000256" key="5">
    <source>
        <dbReference type="ARBA" id="ARBA00022725"/>
    </source>
</evidence>
<evidence type="ECO:0000256" key="2">
    <source>
        <dbReference type="ARBA" id="ARBA00022475"/>
    </source>
</evidence>
<evidence type="ECO:0000256" key="9">
    <source>
        <dbReference type="ARBA" id="ARBA00023224"/>
    </source>
</evidence>
<evidence type="ECO:0000256" key="8">
    <source>
        <dbReference type="ARBA" id="ARBA00023170"/>
    </source>
</evidence>
<comment type="caution">
    <text evidence="10">Lacks conserved residue(s) required for the propagation of feature annotation.</text>
</comment>
<accession>A0A0M4J2Q5</accession>
<evidence type="ECO:0000256" key="4">
    <source>
        <dbReference type="ARBA" id="ARBA00022692"/>
    </source>
</evidence>
<feature type="transmembrane region" description="Helical" evidence="10">
    <location>
        <begin position="47"/>
        <end position="66"/>
    </location>
</feature>
<dbReference type="InterPro" id="IPR004117">
    <property type="entry name" value="7tm6_olfct_rcpt"/>
</dbReference>
<sequence>MKNQMHSDEKVWDTTKDVEAMLGPSAVVMSAIGLWQPPGGRPAGAKVLVTSAVLLMMLTIFLGGLVQLVLEPLPLEEILDAVFTCACSFTWGIRVMVIRLRQRRVQQLVVDVLNMRKRFTENAAALRKKYHRRGLMVCLAWVVFPALAVPMWFVEPAMTKKLVTTSENTTMVIRKTPFIMWMPMETQTHPNYEITYVAHLSLLVCSVSPTLIIDLFFACLMTAITADIDILNNNIANMRLYKEDGFTENSEKGVEVTATWETTYQSKKSLAEKSERVDDNTQVLATYSTDPYEQLHRTLAKNIQHHQTLMSIVGDLESIMSESSVLMLIVNSINICLQALGFVDAFRPGAKRSTVLKKVLTFPAYINQTAHFCWLGQAIIDQSERLQDSAFSCGWADADQRFCSSLRIFMLQASRPLKLQIGKIFTLSRNLFLQILNTSYTIFNMMINF</sequence>
<dbReference type="EMBL" id="KP843270">
    <property type="protein sequence ID" value="ALD51406.1"/>
    <property type="molecule type" value="mRNA"/>
</dbReference>
<reference evidence="11" key="1">
    <citation type="journal article" date="2015" name="Cell. Mol. Life Sci.">
        <title>Identification and functional analysis of olfactory receptor family reveal unusual characteristics of the olfactory system in the migratory locust.</title>
        <authorList>
            <person name="Wang Z."/>
            <person name="Yang P."/>
            <person name="Chen D."/>
            <person name="Jiang F."/>
            <person name="Li Y."/>
            <person name="Wang X."/>
            <person name="Kang L."/>
        </authorList>
    </citation>
    <scope>NUCLEOTIDE SEQUENCE</scope>
</reference>
<evidence type="ECO:0000256" key="7">
    <source>
        <dbReference type="ARBA" id="ARBA00023136"/>
    </source>
</evidence>
<comment type="similarity">
    <text evidence="10">Belongs to the insect chemoreceptor superfamily. Heteromeric odorant receptor channel (TC 1.A.69) family.</text>
</comment>
<keyword evidence="9 10" id="KW-0807">Transducer</keyword>